<dbReference type="RefSeq" id="WP_207329484.1">
    <property type="nucleotide sequence ID" value="NZ_JAFMYW010000003.1"/>
</dbReference>
<keyword evidence="1" id="KW-0472">Membrane</keyword>
<sequence>MKTLNDPSLQEIQGGVNEASCFTAALGVIGIVAGVALTPVTGGTSAMVAWTLVGGIAGGIGTGFSIGDCVS</sequence>
<keyword evidence="1" id="KW-0812">Transmembrane</keyword>
<dbReference type="EMBL" id="JAFMYW010000003">
    <property type="protein sequence ID" value="MBO0949531.1"/>
    <property type="molecule type" value="Genomic_DNA"/>
</dbReference>
<evidence type="ECO:0000256" key="1">
    <source>
        <dbReference type="SAM" id="Phobius"/>
    </source>
</evidence>
<dbReference type="Proteomes" id="UP000664628">
    <property type="component" value="Unassembled WGS sequence"/>
</dbReference>
<organism evidence="2 3">
    <name type="scientific">Fibrella forsythiae</name>
    <dbReference type="NCBI Taxonomy" id="2817061"/>
    <lineage>
        <taxon>Bacteria</taxon>
        <taxon>Pseudomonadati</taxon>
        <taxon>Bacteroidota</taxon>
        <taxon>Cytophagia</taxon>
        <taxon>Cytophagales</taxon>
        <taxon>Spirosomataceae</taxon>
        <taxon>Fibrella</taxon>
    </lineage>
</organism>
<gene>
    <name evidence="2" type="ORF">J2I46_13125</name>
</gene>
<feature type="transmembrane region" description="Helical" evidence="1">
    <location>
        <begin position="21"/>
        <end position="41"/>
    </location>
</feature>
<evidence type="ECO:0000313" key="3">
    <source>
        <dbReference type="Proteomes" id="UP000664628"/>
    </source>
</evidence>
<name>A0ABS3JJC8_9BACT</name>
<keyword evidence="3" id="KW-1185">Reference proteome</keyword>
<proteinExistence type="predicted"/>
<evidence type="ECO:0000313" key="2">
    <source>
        <dbReference type="EMBL" id="MBO0949531.1"/>
    </source>
</evidence>
<evidence type="ECO:0008006" key="4">
    <source>
        <dbReference type="Google" id="ProtNLM"/>
    </source>
</evidence>
<keyword evidence="1" id="KW-1133">Transmembrane helix</keyword>
<accession>A0ABS3JJC8</accession>
<comment type="caution">
    <text evidence="2">The sequence shown here is derived from an EMBL/GenBank/DDBJ whole genome shotgun (WGS) entry which is preliminary data.</text>
</comment>
<reference evidence="2 3" key="1">
    <citation type="submission" date="2021-03" db="EMBL/GenBank/DDBJ databases">
        <title>Fibrella sp. HMF5405 genome sequencing and assembly.</title>
        <authorList>
            <person name="Kang H."/>
            <person name="Kim H."/>
            <person name="Bae S."/>
            <person name="Joh K."/>
        </authorList>
    </citation>
    <scope>NUCLEOTIDE SEQUENCE [LARGE SCALE GENOMIC DNA]</scope>
    <source>
        <strain evidence="2 3">HMF5405</strain>
    </source>
</reference>
<protein>
    <recommendedName>
        <fullName evidence="4">Bacteriocin</fullName>
    </recommendedName>
</protein>
<feature type="transmembrane region" description="Helical" evidence="1">
    <location>
        <begin position="47"/>
        <end position="67"/>
    </location>
</feature>